<dbReference type="SUPFAM" id="SSF46955">
    <property type="entry name" value="Putative DNA-binding domain"/>
    <property type="match status" value="1"/>
</dbReference>
<name>A0A091C5B6_9ENTE</name>
<organism evidence="1 2">
    <name type="scientific">Tetragenococcus muriaticus 3MR10-3</name>
    <dbReference type="NCBI Taxonomy" id="1302648"/>
    <lineage>
        <taxon>Bacteria</taxon>
        <taxon>Bacillati</taxon>
        <taxon>Bacillota</taxon>
        <taxon>Bacilli</taxon>
        <taxon>Lactobacillales</taxon>
        <taxon>Enterococcaceae</taxon>
        <taxon>Tetragenococcus</taxon>
    </lineage>
</organism>
<sequence length="86" mass="10235">MTMEETLQQWRKEEFSKALEMMEKAIEVNTSQNKIKKQRDAAQFFNISTNTLLSWVRNGAPEIRLDSGMPLYNVESIQKWLMEHER</sequence>
<reference evidence="1 2" key="1">
    <citation type="submission" date="2014-08" db="EMBL/GenBank/DDBJ databases">
        <title>Genome sequence of Tetragenococcus muriaticus.</title>
        <authorList>
            <person name="Chuea-nongthon C."/>
            <person name="Rodtong S."/>
            <person name="Yongsawatdigul J."/>
            <person name="Steele J.L."/>
            <person name="Liu X.-y."/>
            <person name="Speers J."/>
            <person name="Glasner J.D."/>
            <person name="Neeno-Eckwall E.C."/>
        </authorList>
    </citation>
    <scope>NUCLEOTIDE SEQUENCE [LARGE SCALE GENOMIC DNA]</scope>
    <source>
        <strain evidence="1 2">3MR10-3</strain>
    </source>
</reference>
<keyword evidence="2" id="KW-1185">Reference proteome</keyword>
<protein>
    <recommendedName>
        <fullName evidence="3">Helix-turn-helix domain-containing protein</fullName>
    </recommendedName>
</protein>
<dbReference type="EMBL" id="JPVT01000070">
    <property type="protein sequence ID" value="KFN91860.1"/>
    <property type="molecule type" value="Genomic_DNA"/>
</dbReference>
<dbReference type="InterPro" id="IPR036388">
    <property type="entry name" value="WH-like_DNA-bd_sf"/>
</dbReference>
<comment type="caution">
    <text evidence="1">The sequence shown here is derived from an EMBL/GenBank/DDBJ whole genome shotgun (WGS) entry which is preliminary data.</text>
</comment>
<dbReference type="InterPro" id="IPR009061">
    <property type="entry name" value="DNA-bd_dom_put_sf"/>
</dbReference>
<gene>
    <name evidence="1" type="ORF">TMU3MR103_0818</name>
</gene>
<dbReference type="Proteomes" id="UP000029381">
    <property type="component" value="Unassembled WGS sequence"/>
</dbReference>
<dbReference type="PATRIC" id="fig|1302648.3.peg.796"/>
<accession>A0A091C5B6</accession>
<evidence type="ECO:0008006" key="3">
    <source>
        <dbReference type="Google" id="ProtNLM"/>
    </source>
</evidence>
<dbReference type="Gene3D" id="1.10.10.10">
    <property type="entry name" value="Winged helix-like DNA-binding domain superfamily/Winged helix DNA-binding domain"/>
    <property type="match status" value="1"/>
</dbReference>
<dbReference type="RefSeq" id="WP_038022773.1">
    <property type="nucleotide sequence ID" value="NZ_JPVT01000070.1"/>
</dbReference>
<dbReference type="AlphaFoldDB" id="A0A091C5B6"/>
<evidence type="ECO:0000313" key="2">
    <source>
        <dbReference type="Proteomes" id="UP000029381"/>
    </source>
</evidence>
<proteinExistence type="predicted"/>
<evidence type="ECO:0000313" key="1">
    <source>
        <dbReference type="EMBL" id="KFN91860.1"/>
    </source>
</evidence>